<protein>
    <submittedName>
        <fullName evidence="1">Uncharacterized protein</fullName>
    </submittedName>
</protein>
<reference evidence="1 2" key="1">
    <citation type="submission" date="2017-01" db="EMBL/GenBank/DDBJ databases">
        <authorList>
            <consortium name="Urmite Genomes"/>
        </authorList>
    </citation>
    <scope>NUCLEOTIDE SEQUENCE [LARGE SCALE GENOMIC DNA]</scope>
    <source>
        <strain evidence="1 2">AB57</strain>
    </source>
</reference>
<accession>A0A2U3NXN9</accession>
<evidence type="ECO:0000313" key="1">
    <source>
        <dbReference type="EMBL" id="SPM36238.1"/>
    </source>
</evidence>
<organism evidence="1 2">
    <name type="scientific">Mycobacterium rhizamassiliense</name>
    <dbReference type="NCBI Taxonomy" id="1841860"/>
    <lineage>
        <taxon>Bacteria</taxon>
        <taxon>Bacillati</taxon>
        <taxon>Actinomycetota</taxon>
        <taxon>Actinomycetes</taxon>
        <taxon>Mycobacteriales</taxon>
        <taxon>Mycobacteriaceae</taxon>
        <taxon>Mycobacterium</taxon>
    </lineage>
</organism>
<name>A0A2U3NXN9_9MYCO</name>
<keyword evidence="2" id="KW-1185">Reference proteome</keyword>
<gene>
    <name evidence="1" type="ORF">MRAB57_4078</name>
</gene>
<feature type="non-terminal residue" evidence="1">
    <location>
        <position position="1"/>
    </location>
</feature>
<dbReference type="EMBL" id="FUFA01000005">
    <property type="protein sequence ID" value="SPM36238.1"/>
    <property type="molecule type" value="Genomic_DNA"/>
</dbReference>
<dbReference type="AlphaFoldDB" id="A0A2U3NXN9"/>
<dbReference type="Proteomes" id="UP000240988">
    <property type="component" value="Unassembled WGS sequence"/>
</dbReference>
<dbReference type="STRING" id="1841860.GCA_900157375_04081"/>
<evidence type="ECO:0000313" key="2">
    <source>
        <dbReference type="Proteomes" id="UP000240988"/>
    </source>
</evidence>
<sequence>VLPVGARHTLRMAAFTVVFSSGSPRDYGVFDSFEVTDAGVLIIRMQRGDIDCHYIAPGVWLEVVELADGQPAKASRGILATRQNTVG</sequence>
<proteinExistence type="predicted"/>